<dbReference type="EMBL" id="CAAHFH010000001">
    <property type="protein sequence ID" value="VGO18244.1"/>
    <property type="molecule type" value="Genomic_DNA"/>
</dbReference>
<protein>
    <recommendedName>
        <fullName evidence="4 7">dTDP-4-dehydrorhamnose 3,5-epimerase</fullName>
        <ecNumber evidence="3 7">5.1.3.13</ecNumber>
    </recommendedName>
    <alternativeName>
        <fullName evidence="7">Thymidine diphospho-4-keto-rhamnose 3,5-epimerase</fullName>
    </alternativeName>
</protein>
<sequence>MEMVDLAIPDVKLLKPRRFNDGRGFFQQTFQQLQYAEAGINVQFVQDNWSRSSKGVLRGLHYQHEHSQAKLVSVMRGEVFDVVVDMRRSSPTFGKWVGEILSAENGHQLFVPKGFAHAFLVLSDVVDFIYKCDDYYTPGDEYGVIWNDPEVGIEWPDAGIPLVSEKDEVLPTFAVAKYFD</sequence>
<dbReference type="InterPro" id="IPR000888">
    <property type="entry name" value="RmlC-like"/>
</dbReference>
<gene>
    <name evidence="8" type="primary">rmlC</name>
    <name evidence="8" type="ORF">SCARR_00296</name>
</gene>
<dbReference type="Pfam" id="PF00908">
    <property type="entry name" value="dTDP_sugar_isom"/>
    <property type="match status" value="1"/>
</dbReference>
<evidence type="ECO:0000313" key="9">
    <source>
        <dbReference type="Proteomes" id="UP000346198"/>
    </source>
</evidence>
<dbReference type="RefSeq" id="WP_136059749.1">
    <property type="nucleotide sequence ID" value="NZ_CAAHFH010000001.1"/>
</dbReference>
<evidence type="ECO:0000256" key="1">
    <source>
        <dbReference type="ARBA" id="ARBA00001298"/>
    </source>
</evidence>
<feature type="active site" description="Proton donor" evidence="5">
    <location>
        <position position="130"/>
    </location>
</feature>
<dbReference type="GO" id="GO:0005829">
    <property type="term" value="C:cytosol"/>
    <property type="evidence" value="ECO:0007669"/>
    <property type="project" value="TreeGrafter"/>
</dbReference>
<accession>A0A6C2UFU5</accession>
<comment type="catalytic activity">
    <reaction evidence="1 7">
        <text>dTDP-4-dehydro-6-deoxy-alpha-D-glucose = dTDP-4-dehydro-beta-L-rhamnose</text>
        <dbReference type="Rhea" id="RHEA:16969"/>
        <dbReference type="ChEBI" id="CHEBI:57649"/>
        <dbReference type="ChEBI" id="CHEBI:62830"/>
        <dbReference type="EC" id="5.1.3.13"/>
    </reaction>
</comment>
<evidence type="ECO:0000256" key="3">
    <source>
        <dbReference type="ARBA" id="ARBA00012098"/>
    </source>
</evidence>
<keyword evidence="9" id="KW-1185">Reference proteome</keyword>
<comment type="similarity">
    <text evidence="7">Belongs to the dTDP-4-dehydrorhamnose 3,5-epimerase family.</text>
</comment>
<name>A0A6C2UFU5_9BACT</name>
<dbReference type="CDD" id="cd00438">
    <property type="entry name" value="cupin_RmlC"/>
    <property type="match status" value="1"/>
</dbReference>
<dbReference type="GO" id="GO:0008830">
    <property type="term" value="F:dTDP-4-dehydrorhamnose 3,5-epimerase activity"/>
    <property type="evidence" value="ECO:0007669"/>
    <property type="project" value="UniProtKB-UniRule"/>
</dbReference>
<dbReference type="GO" id="GO:0000271">
    <property type="term" value="P:polysaccharide biosynthetic process"/>
    <property type="evidence" value="ECO:0007669"/>
    <property type="project" value="TreeGrafter"/>
</dbReference>
<evidence type="ECO:0000256" key="2">
    <source>
        <dbReference type="ARBA" id="ARBA00001997"/>
    </source>
</evidence>
<evidence type="ECO:0000256" key="5">
    <source>
        <dbReference type="PIRSR" id="PIRSR600888-1"/>
    </source>
</evidence>
<dbReference type="AlphaFoldDB" id="A0A6C2UFU5"/>
<dbReference type="Proteomes" id="UP000346198">
    <property type="component" value="Unassembled WGS sequence"/>
</dbReference>
<evidence type="ECO:0000256" key="6">
    <source>
        <dbReference type="PIRSR" id="PIRSR600888-3"/>
    </source>
</evidence>
<keyword evidence="7" id="KW-0413">Isomerase</keyword>
<evidence type="ECO:0000256" key="7">
    <source>
        <dbReference type="RuleBase" id="RU364069"/>
    </source>
</evidence>
<dbReference type="InterPro" id="IPR011051">
    <property type="entry name" value="RmlC_Cupin_sf"/>
</dbReference>
<dbReference type="Gene3D" id="2.60.120.10">
    <property type="entry name" value="Jelly Rolls"/>
    <property type="match status" value="1"/>
</dbReference>
<comment type="function">
    <text evidence="2 7">Catalyzes the epimerization of the C3' and C5'positions of dTDP-6-deoxy-D-xylo-4-hexulose, forming dTDP-6-deoxy-L-lyxo-4-hexulose.</text>
</comment>
<comment type="subunit">
    <text evidence="7">Homodimer.</text>
</comment>
<dbReference type="GO" id="GO:0019305">
    <property type="term" value="P:dTDP-rhamnose biosynthetic process"/>
    <property type="evidence" value="ECO:0007669"/>
    <property type="project" value="UniProtKB-UniRule"/>
</dbReference>
<feature type="site" description="Participates in a stacking interaction with the thymidine ring of dTDP-4-oxo-6-deoxyglucose" evidence="6">
    <location>
        <position position="136"/>
    </location>
</feature>
<evidence type="ECO:0000256" key="4">
    <source>
        <dbReference type="ARBA" id="ARBA00019595"/>
    </source>
</evidence>
<dbReference type="PANTHER" id="PTHR21047">
    <property type="entry name" value="DTDP-6-DEOXY-D-GLUCOSE-3,5 EPIMERASE"/>
    <property type="match status" value="1"/>
</dbReference>
<organism evidence="8 9">
    <name type="scientific">Pontiella sulfatireligans</name>
    <dbReference type="NCBI Taxonomy" id="2750658"/>
    <lineage>
        <taxon>Bacteria</taxon>
        <taxon>Pseudomonadati</taxon>
        <taxon>Kiritimatiellota</taxon>
        <taxon>Kiritimatiellia</taxon>
        <taxon>Kiritimatiellales</taxon>
        <taxon>Pontiellaceae</taxon>
        <taxon>Pontiella</taxon>
    </lineage>
</organism>
<dbReference type="EC" id="5.1.3.13" evidence="3 7"/>
<comment type="pathway">
    <text evidence="7">Carbohydrate biosynthesis; dTDP-L-rhamnose biosynthesis.</text>
</comment>
<dbReference type="SUPFAM" id="SSF51182">
    <property type="entry name" value="RmlC-like cupins"/>
    <property type="match status" value="1"/>
</dbReference>
<dbReference type="NCBIfam" id="TIGR01221">
    <property type="entry name" value="rmlC"/>
    <property type="match status" value="1"/>
</dbReference>
<reference evidence="8 9" key="1">
    <citation type="submission" date="2019-04" db="EMBL/GenBank/DDBJ databases">
        <authorList>
            <person name="Van Vliet M D."/>
        </authorList>
    </citation>
    <scope>NUCLEOTIDE SEQUENCE [LARGE SCALE GENOMIC DNA]</scope>
    <source>
        <strain evidence="8 9">F21</strain>
    </source>
</reference>
<dbReference type="InterPro" id="IPR014710">
    <property type="entry name" value="RmlC-like_jellyroll"/>
</dbReference>
<proteinExistence type="inferred from homology"/>
<dbReference type="UniPathway" id="UPA00124"/>
<dbReference type="PANTHER" id="PTHR21047:SF2">
    <property type="entry name" value="THYMIDINE DIPHOSPHO-4-KETO-RHAMNOSE 3,5-EPIMERASE"/>
    <property type="match status" value="1"/>
</dbReference>
<evidence type="ECO:0000313" key="8">
    <source>
        <dbReference type="EMBL" id="VGO18244.1"/>
    </source>
</evidence>
<feature type="active site" description="Proton acceptor" evidence="5">
    <location>
        <position position="61"/>
    </location>
</feature>